<dbReference type="InterPro" id="IPR042099">
    <property type="entry name" value="ANL_N_sf"/>
</dbReference>
<proteinExistence type="predicted"/>
<gene>
    <name evidence="2" type="ORF">JOF56_010156</name>
</gene>
<protein>
    <submittedName>
        <fullName evidence="2">Acyl-coenzyme A synthetase/AMP-(Fatty) acid ligase</fullName>
    </submittedName>
</protein>
<dbReference type="Gene3D" id="3.40.50.12780">
    <property type="entry name" value="N-terminal domain of ligase-like"/>
    <property type="match status" value="1"/>
</dbReference>
<accession>A0ABS4U0T0</accession>
<name>A0ABS4U0T0_9PSEU</name>
<dbReference type="InterPro" id="IPR000873">
    <property type="entry name" value="AMP-dep_synth/lig_dom"/>
</dbReference>
<evidence type="ECO:0000313" key="3">
    <source>
        <dbReference type="Proteomes" id="UP001519332"/>
    </source>
</evidence>
<dbReference type="InterPro" id="IPR045851">
    <property type="entry name" value="AMP-bd_C_sf"/>
</dbReference>
<dbReference type="EMBL" id="JAGINW010000001">
    <property type="protein sequence ID" value="MBP2329771.1"/>
    <property type="molecule type" value="Genomic_DNA"/>
</dbReference>
<keyword evidence="3" id="KW-1185">Reference proteome</keyword>
<evidence type="ECO:0000313" key="2">
    <source>
        <dbReference type="EMBL" id="MBP2329771.1"/>
    </source>
</evidence>
<dbReference type="GO" id="GO:0016874">
    <property type="term" value="F:ligase activity"/>
    <property type="evidence" value="ECO:0007669"/>
    <property type="project" value="UniProtKB-KW"/>
</dbReference>
<feature type="domain" description="AMP-dependent synthetase/ligase" evidence="1">
    <location>
        <begin position="57"/>
        <end position="209"/>
    </location>
</feature>
<dbReference type="Pfam" id="PF00501">
    <property type="entry name" value="AMP-binding"/>
    <property type="match status" value="1"/>
</dbReference>
<dbReference type="Gene3D" id="3.30.300.30">
    <property type="match status" value="1"/>
</dbReference>
<dbReference type="Proteomes" id="UP001519332">
    <property type="component" value="Unassembled WGS sequence"/>
</dbReference>
<dbReference type="SUPFAM" id="SSF56801">
    <property type="entry name" value="Acetyl-CoA synthetase-like"/>
    <property type="match status" value="1"/>
</dbReference>
<keyword evidence="2" id="KW-0436">Ligase</keyword>
<dbReference type="RefSeq" id="WP_209646476.1">
    <property type="nucleotide sequence ID" value="NZ_JAGINW010000001.1"/>
</dbReference>
<evidence type="ECO:0000259" key="1">
    <source>
        <dbReference type="Pfam" id="PF00501"/>
    </source>
</evidence>
<comment type="caution">
    <text evidence="2">The sequence shown here is derived from an EMBL/GenBank/DDBJ whole genome shotgun (WGS) entry which is preliminary data.</text>
</comment>
<organism evidence="2 3">
    <name type="scientific">Kibdelosporangium banguiense</name>
    <dbReference type="NCBI Taxonomy" id="1365924"/>
    <lineage>
        <taxon>Bacteria</taxon>
        <taxon>Bacillati</taxon>
        <taxon>Actinomycetota</taxon>
        <taxon>Actinomycetes</taxon>
        <taxon>Pseudonocardiales</taxon>
        <taxon>Pseudonocardiaceae</taxon>
        <taxon>Kibdelosporangium</taxon>
    </lineage>
</organism>
<sequence length="362" mass="39703">MSARPASETAGFPELAAHELLSAGFETITGEPWLCRWDNVSGIEDLVLGALPDTIATHTSGTTGPRQEWPRTKEQLWAEAGLLADLLRPYRPEAVMSFAPPRHLYGALVSVLVPAQLGVPVWYRSGFFGSLPPAGERRWAVMAVPWIFRLLLEHPDWVRSTADLTVLHSTAMLPATAWDFLATSGNSRIVEVFGSTETGGVAHRLQDGGNPPWELFGDVSLEFSGEPSDRDTAGEVPLAVRSPRLAAGARTWRMDDFVKIIDDRRFEFAGRRGRLVKVNGRRLNLDELEVSLRAVITCADLAIVPVGDAMTGEHVDLLVVPSPGEQFDLAAAISVLGLRPRRVHVLDRIDRTETGKLRRVNA</sequence>
<reference evidence="2 3" key="1">
    <citation type="submission" date="2021-03" db="EMBL/GenBank/DDBJ databases">
        <title>Sequencing the genomes of 1000 actinobacteria strains.</title>
        <authorList>
            <person name="Klenk H.-P."/>
        </authorList>
    </citation>
    <scope>NUCLEOTIDE SEQUENCE [LARGE SCALE GENOMIC DNA]</scope>
    <source>
        <strain evidence="2 3">DSM 46670</strain>
    </source>
</reference>